<dbReference type="PANTHER" id="PTHR12387:SF0">
    <property type="entry name" value="26S PROTEASOME NON-ATPASE REGULATORY SUBUNIT 8"/>
    <property type="match status" value="1"/>
</dbReference>
<dbReference type="Pfam" id="PF10075">
    <property type="entry name" value="CSN8_PSD8_EIF3K"/>
    <property type="match status" value="1"/>
</dbReference>
<proteinExistence type="inferred from homology"/>
<gene>
    <name evidence="4" type="ORF">TRFO_24634</name>
</gene>
<dbReference type="GO" id="GO:0008541">
    <property type="term" value="C:proteasome regulatory particle, lid subcomplex"/>
    <property type="evidence" value="ECO:0007669"/>
    <property type="project" value="TreeGrafter"/>
</dbReference>
<keyword evidence="5" id="KW-1185">Reference proteome</keyword>
<dbReference type="RefSeq" id="XP_068360426.1">
    <property type="nucleotide sequence ID" value="XM_068503867.1"/>
</dbReference>
<evidence type="ECO:0000256" key="1">
    <source>
        <dbReference type="ARBA" id="ARBA00009627"/>
    </source>
</evidence>
<comment type="similarity">
    <text evidence="1">Belongs to the proteasome subunit S14 family.</text>
</comment>
<dbReference type="InterPro" id="IPR006746">
    <property type="entry name" value="26S_Psome_Rpn12"/>
</dbReference>
<dbReference type="EMBL" id="MLAK01000702">
    <property type="protein sequence ID" value="OHT07290.1"/>
    <property type="molecule type" value="Genomic_DNA"/>
</dbReference>
<dbReference type="AlphaFoldDB" id="A0A1J4K8J7"/>
<dbReference type="GeneID" id="94838571"/>
<dbReference type="PROSITE" id="PS50250">
    <property type="entry name" value="PCI"/>
    <property type="match status" value="1"/>
</dbReference>
<evidence type="ECO:0000256" key="2">
    <source>
        <dbReference type="ARBA" id="ARBA00022942"/>
    </source>
</evidence>
<dbReference type="VEuPathDB" id="TrichDB:TRFO_24634"/>
<dbReference type="OrthoDB" id="8775810at2759"/>
<protein>
    <submittedName>
        <fullName evidence="4">26S proteasome non-ATPase regulatory subunit 8</fullName>
    </submittedName>
</protein>
<dbReference type="Proteomes" id="UP000179807">
    <property type="component" value="Unassembled WGS sequence"/>
</dbReference>
<dbReference type="Gene3D" id="1.25.40.990">
    <property type="match status" value="1"/>
</dbReference>
<organism evidence="4 5">
    <name type="scientific">Tritrichomonas foetus</name>
    <dbReference type="NCBI Taxonomy" id="1144522"/>
    <lineage>
        <taxon>Eukaryota</taxon>
        <taxon>Metamonada</taxon>
        <taxon>Parabasalia</taxon>
        <taxon>Tritrichomonadida</taxon>
        <taxon>Tritrichomonadidae</taxon>
        <taxon>Tritrichomonas</taxon>
    </lineage>
</organism>
<reference evidence="4" key="1">
    <citation type="submission" date="2016-10" db="EMBL/GenBank/DDBJ databases">
        <authorList>
            <person name="Benchimol M."/>
            <person name="Almeida L.G."/>
            <person name="Vasconcelos A.T."/>
            <person name="Perreira-Neves A."/>
            <person name="Rosa I.A."/>
            <person name="Tasca T."/>
            <person name="Bogo M.R."/>
            <person name="de Souza W."/>
        </authorList>
    </citation>
    <scope>NUCLEOTIDE SEQUENCE [LARGE SCALE GENOMIC DNA]</scope>
    <source>
        <strain evidence="4">K</strain>
    </source>
</reference>
<accession>A0A1J4K8J7</accession>
<evidence type="ECO:0000313" key="4">
    <source>
        <dbReference type="EMBL" id="OHT07290.1"/>
    </source>
</evidence>
<name>A0A1J4K8J7_9EUKA</name>
<evidence type="ECO:0000259" key="3">
    <source>
        <dbReference type="PROSITE" id="PS50250"/>
    </source>
</evidence>
<keyword evidence="2 4" id="KW-0647">Proteasome</keyword>
<dbReference type="InterPro" id="IPR033464">
    <property type="entry name" value="CSN8_PSD8_EIF3K"/>
</dbReference>
<dbReference type="PANTHER" id="PTHR12387">
    <property type="entry name" value="26S PROTEASOME NON-ATPASE REGULATORY SUBUNIT 8"/>
    <property type="match status" value="1"/>
</dbReference>
<dbReference type="GO" id="GO:0043161">
    <property type="term" value="P:proteasome-mediated ubiquitin-dependent protein catabolic process"/>
    <property type="evidence" value="ECO:0007669"/>
    <property type="project" value="TreeGrafter"/>
</dbReference>
<dbReference type="GO" id="GO:0005829">
    <property type="term" value="C:cytosol"/>
    <property type="evidence" value="ECO:0007669"/>
    <property type="project" value="TreeGrafter"/>
</dbReference>
<dbReference type="GO" id="GO:0005634">
    <property type="term" value="C:nucleus"/>
    <property type="evidence" value="ECO:0007669"/>
    <property type="project" value="TreeGrafter"/>
</dbReference>
<sequence>MSSNEALISRLEKLKEITESQTSFDSQQARVILHELKIILIQKGYLSQDADKIDFSERIMYREILELAMIMGVKMQEFGEIQNYFRQLSFYYFENPDLPFSQRMFTLINVNLLMDLAFNKNDEYLVNLTQILASFPKFNSDIKFVLDVERCLQDNSITKLFKLQLNSPSELYDVFLQKVIDRIRRNLAKNVMKKTTRLTIEHLAKLLHFQNETEMYSFIESLDWQITENGEIKQKEEEVKISKSEIDQAKLNNILSYASRFNSLL</sequence>
<dbReference type="InterPro" id="IPR000717">
    <property type="entry name" value="PCI_dom"/>
</dbReference>
<comment type="caution">
    <text evidence="4">The sequence shown here is derived from an EMBL/GenBank/DDBJ whole genome shotgun (WGS) entry which is preliminary data.</text>
</comment>
<feature type="domain" description="PCI" evidence="3">
    <location>
        <begin position="79"/>
        <end position="246"/>
    </location>
</feature>
<evidence type="ECO:0000313" key="5">
    <source>
        <dbReference type="Proteomes" id="UP000179807"/>
    </source>
</evidence>